<dbReference type="EMBL" id="FODY01000016">
    <property type="protein sequence ID" value="SEP28272.1"/>
    <property type="molecule type" value="Genomic_DNA"/>
</dbReference>
<evidence type="ECO:0000313" key="2">
    <source>
        <dbReference type="EMBL" id="SEP28272.1"/>
    </source>
</evidence>
<protein>
    <submittedName>
        <fullName evidence="2">Uncharacterized protein</fullName>
    </submittedName>
</protein>
<dbReference type="Proteomes" id="UP000198847">
    <property type="component" value="Unassembled WGS sequence"/>
</dbReference>
<keyword evidence="1" id="KW-0812">Transmembrane</keyword>
<reference evidence="2 3" key="1">
    <citation type="submission" date="2016-10" db="EMBL/GenBank/DDBJ databases">
        <authorList>
            <person name="de Groot N.N."/>
        </authorList>
    </citation>
    <scope>NUCLEOTIDE SEQUENCE [LARGE SCALE GENOMIC DNA]</scope>
    <source>
        <strain evidence="2 3">DSM 13305</strain>
    </source>
</reference>
<dbReference type="RefSeq" id="WP_177173592.1">
    <property type="nucleotide sequence ID" value="NZ_FODY01000016.1"/>
</dbReference>
<accession>A0A1H8WKW9</accession>
<keyword evidence="1" id="KW-1133">Transmembrane helix</keyword>
<dbReference type="InterPro" id="IPR054200">
    <property type="entry name" value="DUF6905"/>
</dbReference>
<evidence type="ECO:0000313" key="3">
    <source>
        <dbReference type="Proteomes" id="UP000198847"/>
    </source>
</evidence>
<dbReference type="AlphaFoldDB" id="A0A1H8WKW9"/>
<gene>
    <name evidence="2" type="ORF">SAMN04490178_11658</name>
</gene>
<name>A0A1H8WKW9_9FIRM</name>
<sequence length="126" mass="12762">MRQLGSLLGACMAGILVFNVWGKIAGTYGVFGGWLAGFAIISLAWSINHWAGVIHNKEGAAVIDQGLGIAIAGTAMGVFNGAPFAAAVPTLVLCILGGITGGIVAGIVMDAVNKPAVQTEKQEVNL</sequence>
<dbReference type="Pfam" id="PF21846">
    <property type="entry name" value="DUF6905"/>
    <property type="match status" value="1"/>
</dbReference>
<feature type="transmembrane region" description="Helical" evidence="1">
    <location>
        <begin position="32"/>
        <end position="54"/>
    </location>
</feature>
<organism evidence="2 3">
    <name type="scientific">Propionispora vibrioides</name>
    <dbReference type="NCBI Taxonomy" id="112903"/>
    <lineage>
        <taxon>Bacteria</taxon>
        <taxon>Bacillati</taxon>
        <taxon>Bacillota</taxon>
        <taxon>Negativicutes</taxon>
        <taxon>Selenomonadales</taxon>
        <taxon>Sporomusaceae</taxon>
        <taxon>Propionispora</taxon>
    </lineage>
</organism>
<keyword evidence="1" id="KW-0472">Membrane</keyword>
<proteinExistence type="predicted"/>
<feature type="transmembrane region" description="Helical" evidence="1">
    <location>
        <begin position="90"/>
        <end position="112"/>
    </location>
</feature>
<evidence type="ECO:0000256" key="1">
    <source>
        <dbReference type="SAM" id="Phobius"/>
    </source>
</evidence>
<dbReference type="STRING" id="112903.SAMN04490178_11658"/>
<keyword evidence="3" id="KW-1185">Reference proteome</keyword>